<feature type="chain" id="PRO_5001983746" evidence="1">
    <location>
        <begin position="23"/>
        <end position="182"/>
    </location>
</feature>
<evidence type="ECO:0000256" key="1">
    <source>
        <dbReference type="SAM" id="SignalP"/>
    </source>
</evidence>
<dbReference type="GO" id="GO:0016301">
    <property type="term" value="F:kinase activity"/>
    <property type="evidence" value="ECO:0007669"/>
    <property type="project" value="UniProtKB-KW"/>
</dbReference>
<evidence type="ECO:0000313" key="2">
    <source>
        <dbReference type="EMBL" id="JAD11234.1"/>
    </source>
</evidence>
<keyword evidence="2" id="KW-0808">Transferase</keyword>
<organism evidence="2">
    <name type="scientific">Zeugodacus cucurbitae</name>
    <name type="common">Melon fruit fly</name>
    <name type="synonym">Bactrocera cucurbitae</name>
    <dbReference type="NCBI Taxonomy" id="28588"/>
    <lineage>
        <taxon>Eukaryota</taxon>
        <taxon>Metazoa</taxon>
        <taxon>Ecdysozoa</taxon>
        <taxon>Arthropoda</taxon>
        <taxon>Hexapoda</taxon>
        <taxon>Insecta</taxon>
        <taxon>Pterygota</taxon>
        <taxon>Neoptera</taxon>
        <taxon>Endopterygota</taxon>
        <taxon>Diptera</taxon>
        <taxon>Brachycera</taxon>
        <taxon>Muscomorpha</taxon>
        <taxon>Tephritoidea</taxon>
        <taxon>Tephritidae</taxon>
        <taxon>Zeugodacus</taxon>
        <taxon>Zeugodacus</taxon>
    </lineage>
</organism>
<keyword evidence="1" id="KW-0732">Signal</keyword>
<dbReference type="EMBL" id="GBXI01003058">
    <property type="protein sequence ID" value="JAD11234.1"/>
    <property type="molecule type" value="Transcribed_RNA"/>
</dbReference>
<keyword evidence="2" id="KW-0430">Lectin</keyword>
<name>A0A0A1XIM5_ZEUCU</name>
<accession>A0A0A1XIM5</accession>
<reference evidence="2" key="1">
    <citation type="submission" date="2014-11" db="EMBL/GenBank/DDBJ databases">
        <authorList>
            <person name="Geib S."/>
        </authorList>
    </citation>
    <scope>NUCLEOTIDE SEQUENCE</scope>
</reference>
<gene>
    <name evidence="2" type="primary">CES101</name>
    <name evidence="2" type="ORF">g.26469</name>
</gene>
<feature type="signal peptide" evidence="1">
    <location>
        <begin position="1"/>
        <end position="22"/>
    </location>
</feature>
<keyword evidence="2" id="KW-0675">Receptor</keyword>
<dbReference type="GO" id="GO:0030246">
    <property type="term" value="F:carbohydrate binding"/>
    <property type="evidence" value="ECO:0007669"/>
    <property type="project" value="UniProtKB-KW"/>
</dbReference>
<sequence length="182" mass="20732">MAFLKIFFVIVQLAIIAKISDCQEIDRCEILSTTEMKRICTGKYPAEIWVKYNDGIMKYGAPYAIFQFIDSNANHYFVTHFYSPLIDCVKVMAQTAADYDCTNKDGITKEIHVNTSTIICITENLHMIDELLVFCAGKPMKPSEFVVLQYNFYKMPTVVASNTDAVMFRMHPFFLAATISNS</sequence>
<dbReference type="AlphaFoldDB" id="A0A0A1XIM5"/>
<protein>
    <submittedName>
        <fullName evidence="2">G-type lectin S-receptor-like serine/threonine-protein kinase CES101</fullName>
    </submittedName>
</protein>
<reference evidence="2" key="2">
    <citation type="journal article" date="2015" name="Gigascience">
        <title>Reconstructing a comprehensive transcriptome assembly of a white-pupal translocated strain of the pest fruit fly Bactrocera cucurbitae.</title>
        <authorList>
            <person name="Sim S.B."/>
            <person name="Calla B."/>
            <person name="Hall B."/>
            <person name="DeRego T."/>
            <person name="Geib S.M."/>
        </authorList>
    </citation>
    <scope>NUCLEOTIDE SEQUENCE</scope>
</reference>
<keyword evidence="2" id="KW-0418">Kinase</keyword>
<proteinExistence type="predicted"/>